<dbReference type="AlphaFoldDB" id="A0A9D4BM70"/>
<evidence type="ECO:0000313" key="1">
    <source>
        <dbReference type="EMBL" id="KAH3700006.1"/>
    </source>
</evidence>
<comment type="caution">
    <text evidence="1">The sequence shown here is derived from an EMBL/GenBank/DDBJ whole genome shotgun (WGS) entry which is preliminary data.</text>
</comment>
<sequence length="99" mass="11031">MSGFASFSGIPGASKLQESAYKDVYSSSCSRLGIQVIRLNIEMDNIILANVLTMFHEDLTINASFTVVKRFYYSHIKKTARPPGSHVFQYTGTIFSTLN</sequence>
<reference evidence="1" key="1">
    <citation type="journal article" date="2019" name="bioRxiv">
        <title>The Genome of the Zebra Mussel, Dreissena polymorpha: A Resource for Invasive Species Research.</title>
        <authorList>
            <person name="McCartney M.A."/>
            <person name="Auch B."/>
            <person name="Kono T."/>
            <person name="Mallez S."/>
            <person name="Zhang Y."/>
            <person name="Obille A."/>
            <person name="Becker A."/>
            <person name="Abrahante J.E."/>
            <person name="Garbe J."/>
            <person name="Badalamenti J.P."/>
            <person name="Herman A."/>
            <person name="Mangelson H."/>
            <person name="Liachko I."/>
            <person name="Sullivan S."/>
            <person name="Sone E.D."/>
            <person name="Koren S."/>
            <person name="Silverstein K.A.T."/>
            <person name="Beckman K.B."/>
            <person name="Gohl D.M."/>
        </authorList>
    </citation>
    <scope>NUCLEOTIDE SEQUENCE</scope>
    <source>
        <strain evidence="1">Duluth1</strain>
        <tissue evidence="1">Whole animal</tissue>
    </source>
</reference>
<gene>
    <name evidence="1" type="ORF">DPMN_074969</name>
</gene>
<protein>
    <submittedName>
        <fullName evidence="1">Uncharacterized protein</fullName>
    </submittedName>
</protein>
<accession>A0A9D4BM70</accession>
<dbReference type="EMBL" id="JAIWYP010000015">
    <property type="protein sequence ID" value="KAH3700006.1"/>
    <property type="molecule type" value="Genomic_DNA"/>
</dbReference>
<proteinExistence type="predicted"/>
<keyword evidence="2" id="KW-1185">Reference proteome</keyword>
<reference evidence="1" key="2">
    <citation type="submission" date="2020-11" db="EMBL/GenBank/DDBJ databases">
        <authorList>
            <person name="McCartney M.A."/>
            <person name="Auch B."/>
            <person name="Kono T."/>
            <person name="Mallez S."/>
            <person name="Becker A."/>
            <person name="Gohl D.M."/>
            <person name="Silverstein K.A.T."/>
            <person name="Koren S."/>
            <person name="Bechman K.B."/>
            <person name="Herman A."/>
            <person name="Abrahante J.E."/>
            <person name="Garbe J."/>
        </authorList>
    </citation>
    <scope>NUCLEOTIDE SEQUENCE</scope>
    <source>
        <strain evidence="1">Duluth1</strain>
        <tissue evidence="1">Whole animal</tissue>
    </source>
</reference>
<dbReference type="Proteomes" id="UP000828390">
    <property type="component" value="Unassembled WGS sequence"/>
</dbReference>
<name>A0A9D4BM70_DREPO</name>
<evidence type="ECO:0000313" key="2">
    <source>
        <dbReference type="Proteomes" id="UP000828390"/>
    </source>
</evidence>
<organism evidence="1 2">
    <name type="scientific">Dreissena polymorpha</name>
    <name type="common">Zebra mussel</name>
    <name type="synonym">Mytilus polymorpha</name>
    <dbReference type="NCBI Taxonomy" id="45954"/>
    <lineage>
        <taxon>Eukaryota</taxon>
        <taxon>Metazoa</taxon>
        <taxon>Spiralia</taxon>
        <taxon>Lophotrochozoa</taxon>
        <taxon>Mollusca</taxon>
        <taxon>Bivalvia</taxon>
        <taxon>Autobranchia</taxon>
        <taxon>Heteroconchia</taxon>
        <taxon>Euheterodonta</taxon>
        <taxon>Imparidentia</taxon>
        <taxon>Neoheterodontei</taxon>
        <taxon>Myida</taxon>
        <taxon>Dreissenoidea</taxon>
        <taxon>Dreissenidae</taxon>
        <taxon>Dreissena</taxon>
    </lineage>
</organism>